<reference evidence="3" key="1">
    <citation type="journal article" date="2019" name="Int. J. Syst. Evol. Microbiol.">
        <title>The Global Catalogue of Microorganisms (GCM) 10K type strain sequencing project: providing services to taxonomists for standard genome sequencing and annotation.</title>
        <authorList>
            <consortium name="The Broad Institute Genomics Platform"/>
            <consortium name="The Broad Institute Genome Sequencing Center for Infectious Disease"/>
            <person name="Wu L."/>
            <person name="Ma J."/>
        </authorList>
    </citation>
    <scope>NUCLEOTIDE SEQUENCE [LARGE SCALE GENOMIC DNA]</scope>
    <source>
        <strain evidence="3">JCM 17342</strain>
    </source>
</reference>
<protein>
    <recommendedName>
        <fullName evidence="1">AB hydrolase-1 domain-containing protein</fullName>
    </recommendedName>
</protein>
<evidence type="ECO:0000313" key="3">
    <source>
        <dbReference type="Proteomes" id="UP001501747"/>
    </source>
</evidence>
<feature type="domain" description="AB hydrolase-1" evidence="1">
    <location>
        <begin position="36"/>
        <end position="281"/>
    </location>
</feature>
<evidence type="ECO:0000259" key="1">
    <source>
        <dbReference type="Pfam" id="PF12697"/>
    </source>
</evidence>
<accession>A0ABP7U2F5</accession>
<organism evidence="2 3">
    <name type="scientific">Allokutzneria multivorans</name>
    <dbReference type="NCBI Taxonomy" id="1142134"/>
    <lineage>
        <taxon>Bacteria</taxon>
        <taxon>Bacillati</taxon>
        <taxon>Actinomycetota</taxon>
        <taxon>Actinomycetes</taxon>
        <taxon>Pseudonocardiales</taxon>
        <taxon>Pseudonocardiaceae</taxon>
        <taxon>Allokutzneria</taxon>
    </lineage>
</organism>
<dbReference type="EMBL" id="BAABAL010000026">
    <property type="protein sequence ID" value="GAA4034870.1"/>
    <property type="molecule type" value="Genomic_DNA"/>
</dbReference>
<name>A0ABP7U2F5_9PSEU</name>
<keyword evidence="3" id="KW-1185">Reference proteome</keyword>
<sequence>MGSSARSHSEELGRFGDRVLDRVDVTGEPVRAAVALCSGLGGLASDWNPVSRLLEPGVAGVAFEFTPGGLPLRECVAALERLRLRHAPEVPFVLVGHSMAGMTVEAYARAHPELTAGVVLVDPSPEPPGSTAVDDSFTKAVRGWVRRDTVRRHPGLARRLGPALRALMMTFGTLSAPDPDPVAARARFADSGLLTDFLAEFASYPSRIRELEKMRASSSTPLAIPWTVLTAASAIGTGRAAARLLAAHADLAAVSTLGRHEVVGGADHLLGLDRPEVVAAAVHEIIRSAPSSC</sequence>
<dbReference type="Pfam" id="PF12697">
    <property type="entry name" value="Abhydrolase_6"/>
    <property type="match status" value="1"/>
</dbReference>
<dbReference type="InterPro" id="IPR000073">
    <property type="entry name" value="AB_hydrolase_1"/>
</dbReference>
<dbReference type="SUPFAM" id="SSF53474">
    <property type="entry name" value="alpha/beta-Hydrolases"/>
    <property type="match status" value="1"/>
</dbReference>
<proteinExistence type="predicted"/>
<comment type="caution">
    <text evidence="2">The sequence shown here is derived from an EMBL/GenBank/DDBJ whole genome shotgun (WGS) entry which is preliminary data.</text>
</comment>
<evidence type="ECO:0000313" key="2">
    <source>
        <dbReference type="EMBL" id="GAA4034870.1"/>
    </source>
</evidence>
<dbReference type="RefSeq" id="WP_344885084.1">
    <property type="nucleotide sequence ID" value="NZ_BAABAL010000026.1"/>
</dbReference>
<gene>
    <name evidence="2" type="ORF">GCM10022247_70260</name>
</gene>
<dbReference type="Proteomes" id="UP001501747">
    <property type="component" value="Unassembled WGS sequence"/>
</dbReference>
<dbReference type="Gene3D" id="3.40.50.1820">
    <property type="entry name" value="alpha/beta hydrolase"/>
    <property type="match status" value="1"/>
</dbReference>
<dbReference type="InterPro" id="IPR029058">
    <property type="entry name" value="AB_hydrolase_fold"/>
</dbReference>